<evidence type="ECO:0000256" key="4">
    <source>
        <dbReference type="SAM" id="SignalP"/>
    </source>
</evidence>
<dbReference type="EMBL" id="FOZL01000001">
    <property type="protein sequence ID" value="SFS09279.1"/>
    <property type="molecule type" value="Genomic_DNA"/>
</dbReference>
<comment type="subcellular location">
    <subcellularLocation>
        <location evidence="1">Cell outer membrane</location>
    </subcellularLocation>
</comment>
<accession>A0A1I6M0N8</accession>
<evidence type="ECO:0000313" key="7">
    <source>
        <dbReference type="Proteomes" id="UP000199024"/>
    </source>
</evidence>
<gene>
    <name evidence="6" type="ORF">SAMN05421771_1619</name>
</gene>
<evidence type="ECO:0000256" key="1">
    <source>
        <dbReference type="ARBA" id="ARBA00004442"/>
    </source>
</evidence>
<dbReference type="InterPro" id="IPR057601">
    <property type="entry name" value="Oar-like_b-barrel"/>
</dbReference>
<dbReference type="InterPro" id="IPR036942">
    <property type="entry name" value="Beta-barrel_TonB_sf"/>
</dbReference>
<keyword evidence="7" id="KW-1185">Reference proteome</keyword>
<evidence type="ECO:0000313" key="6">
    <source>
        <dbReference type="EMBL" id="SFS09279.1"/>
    </source>
</evidence>
<dbReference type="SUPFAM" id="SSF56935">
    <property type="entry name" value="Porins"/>
    <property type="match status" value="1"/>
</dbReference>
<organism evidence="6 7">
    <name type="scientific">Granulicella pectinivorans</name>
    <dbReference type="NCBI Taxonomy" id="474950"/>
    <lineage>
        <taxon>Bacteria</taxon>
        <taxon>Pseudomonadati</taxon>
        <taxon>Acidobacteriota</taxon>
        <taxon>Terriglobia</taxon>
        <taxon>Terriglobales</taxon>
        <taxon>Acidobacteriaceae</taxon>
        <taxon>Granulicella</taxon>
    </lineage>
</organism>
<sequence length="1007" mass="107871">MRKNFWMLLLCALAWLAVTRAALASEYRGAVTFGGLPVPGAVVTASQGNKKVVAITDMRGVYAFGDLPDGRWTITIDMMCFETQKMDVVIAPGGPMAAFEMKLLTLAQIRSALKPGAGIITPVPQFKGVPAAGPETADDIKQQAAEGLLINGSVNNAATSKYTLAPQFGNRRNGGKSLYNGGAGFTFDNSALNAQPYALSGAPVSKVSYNRFTGVFTFGGPIKIPHVLRNGPNFFVAYSIARDHDASILPALVPDAAARTGDFTHVVDASGKPIVLTGYPTGIVPVSAQAASLLQYYPLPNLVGDARYNYQTPIVTDTQQDSLQTRLNKQIGRKDNVFGDFAFQKTKTTSPNLFAFIDTNQALGLTSSVNWSHRFSPRLGTTLGYKFSRLSTRSTPYWENRLNVSGVAGIHGNNQDAMNWGPPSISFSSGIYGLSDAQASFNRNRTEAISPSAQWSHRGHNLSFGIDFRRQEFNYLQQQNARGSFAFSGATTGSDLADFLIGIPYTSALSTGNADKYLRESVYDAYVSDDWRVSPQFTLNVGLRWEYGAPITELKNRLVNLDITPGFAAVTPVVAGTPLGPLTGQQLPNSLVKPDKTHVQPRVGLSWRPIPGSSLVVHAGYGIYADTSVYQSAALQLAQQAPFAKSLSVQNSAACPLTLANGFNACSTTTADLFAVDPNFRVGYAQTWNVSAQKDLPGSLQGTLSYLGIKGTRGNQEFFPNTYALGGVATGAPVGFAYLTSNGNSTREQGQAQLRRRLHNGLTASVQYTYSKSVDNDAALGGQGPVTPGATTTSASNVAYAQDWRNLRAERSRSTFDQRHLVNATLQYTTGMGIGGHSLMNGWRGAAYKEWTVQTTLSVGSGLPETPIYGLALPGTGHTGNLRPDVTGVALYQSSPGYFLNASAYTAPVAGRFGTAGRNSITGPSQFTMNASASRTFRLNHRFNLDARVDATNVLNHVTYTAYNTLLLFSQQTAAAGTPVTQTNSQFGAPSSTNGMRSLQTTVRVRF</sequence>
<dbReference type="InterPro" id="IPR008969">
    <property type="entry name" value="CarboxyPept-like_regulatory"/>
</dbReference>
<dbReference type="Gene3D" id="2.60.40.1120">
    <property type="entry name" value="Carboxypeptidase-like, regulatory domain"/>
    <property type="match status" value="1"/>
</dbReference>
<dbReference type="Proteomes" id="UP000199024">
    <property type="component" value="Unassembled WGS sequence"/>
</dbReference>
<feature type="domain" description="TonB-dependent transporter Oar-like beta-barrel" evidence="5">
    <location>
        <begin position="187"/>
        <end position="1000"/>
    </location>
</feature>
<feature type="signal peptide" evidence="4">
    <location>
        <begin position="1"/>
        <end position="24"/>
    </location>
</feature>
<evidence type="ECO:0000256" key="3">
    <source>
        <dbReference type="ARBA" id="ARBA00023237"/>
    </source>
</evidence>
<dbReference type="Gene3D" id="2.40.170.20">
    <property type="entry name" value="TonB-dependent receptor, beta-barrel domain"/>
    <property type="match status" value="1"/>
</dbReference>
<proteinExistence type="predicted"/>
<keyword evidence="3" id="KW-0998">Cell outer membrane</keyword>
<dbReference type="SUPFAM" id="SSF49464">
    <property type="entry name" value="Carboxypeptidase regulatory domain-like"/>
    <property type="match status" value="1"/>
</dbReference>
<dbReference type="STRING" id="474950.SAMN05421771_1619"/>
<keyword evidence="4" id="KW-0732">Signal</keyword>
<keyword evidence="2" id="KW-0472">Membrane</keyword>
<dbReference type="GO" id="GO:0009279">
    <property type="term" value="C:cell outer membrane"/>
    <property type="evidence" value="ECO:0007669"/>
    <property type="project" value="UniProtKB-SubCell"/>
</dbReference>
<evidence type="ECO:0000259" key="5">
    <source>
        <dbReference type="Pfam" id="PF25183"/>
    </source>
</evidence>
<dbReference type="AlphaFoldDB" id="A0A1I6M0N8"/>
<name>A0A1I6M0N8_9BACT</name>
<dbReference type="Pfam" id="PF25183">
    <property type="entry name" value="OMP_b-brl_4"/>
    <property type="match status" value="1"/>
</dbReference>
<evidence type="ECO:0000256" key="2">
    <source>
        <dbReference type="ARBA" id="ARBA00023136"/>
    </source>
</evidence>
<reference evidence="6 7" key="1">
    <citation type="submission" date="2016-10" db="EMBL/GenBank/DDBJ databases">
        <authorList>
            <person name="de Groot N.N."/>
        </authorList>
    </citation>
    <scope>NUCLEOTIDE SEQUENCE [LARGE SCALE GENOMIC DNA]</scope>
    <source>
        <strain evidence="6 7">DSM 21001</strain>
    </source>
</reference>
<protein>
    <recommendedName>
        <fullName evidence="5">TonB-dependent transporter Oar-like beta-barrel domain-containing protein</fullName>
    </recommendedName>
</protein>
<feature type="chain" id="PRO_5011682420" description="TonB-dependent transporter Oar-like beta-barrel domain-containing protein" evidence="4">
    <location>
        <begin position="25"/>
        <end position="1007"/>
    </location>
</feature>